<dbReference type="EMBL" id="LUXO01000033">
    <property type="protein sequence ID" value="KZV02229.1"/>
    <property type="molecule type" value="Genomic_DNA"/>
</dbReference>
<gene>
    <name evidence="1" type="ORF">NAB2_2849</name>
</gene>
<reference evidence="1 2" key="1">
    <citation type="submission" date="2016-03" db="EMBL/GenBank/DDBJ databases">
        <title>Comparative genomics of 54 Lactobacillus plantarum strains reveals genomic uncoupling from niche constraints.</title>
        <authorList>
            <person name="Martino M.E."/>
        </authorList>
    </citation>
    <scope>NUCLEOTIDE SEQUENCE [LARGE SCALE GENOMIC DNA]</scope>
    <source>
        <strain evidence="1 2">NAB2</strain>
    </source>
</reference>
<comment type="caution">
    <text evidence="1">The sequence shown here is derived from an EMBL/GenBank/DDBJ whole genome shotgun (WGS) entry which is preliminary data.</text>
</comment>
<evidence type="ECO:0000313" key="2">
    <source>
        <dbReference type="Proteomes" id="UP000076872"/>
    </source>
</evidence>
<dbReference type="AlphaFoldDB" id="A0AAW3RET2"/>
<proteinExistence type="predicted"/>
<organism evidence="1 2">
    <name type="scientific">Lactiplantibacillus plantarum</name>
    <name type="common">Lactobacillus plantarum</name>
    <dbReference type="NCBI Taxonomy" id="1590"/>
    <lineage>
        <taxon>Bacteria</taxon>
        <taxon>Bacillati</taxon>
        <taxon>Bacillota</taxon>
        <taxon>Bacilli</taxon>
        <taxon>Lactobacillales</taxon>
        <taxon>Lactobacillaceae</taxon>
        <taxon>Lactiplantibacillus</taxon>
    </lineage>
</organism>
<accession>A0AAW3RET2</accession>
<dbReference type="Proteomes" id="UP000076872">
    <property type="component" value="Unassembled WGS sequence"/>
</dbReference>
<protein>
    <submittedName>
        <fullName evidence="1">Uncharacterized protein</fullName>
    </submittedName>
</protein>
<evidence type="ECO:0000313" key="1">
    <source>
        <dbReference type="EMBL" id="KZV02229.1"/>
    </source>
</evidence>
<sequence>MHYSIALTYYHMTFLNQIPPVANAIFDMDVYFQPVAYLSNHRQPCTSEST</sequence>
<name>A0AAW3RET2_LACPN</name>